<name>A0A1G8TDV1_9BACL</name>
<evidence type="ECO:0000313" key="3">
    <source>
        <dbReference type="Proteomes" id="UP000199050"/>
    </source>
</evidence>
<organism evidence="2 3">
    <name type="scientific">Paenibacillus typhae</name>
    <dbReference type="NCBI Taxonomy" id="1174501"/>
    <lineage>
        <taxon>Bacteria</taxon>
        <taxon>Bacillati</taxon>
        <taxon>Bacillota</taxon>
        <taxon>Bacilli</taxon>
        <taxon>Bacillales</taxon>
        <taxon>Paenibacillaceae</taxon>
        <taxon>Paenibacillus</taxon>
    </lineage>
</organism>
<accession>A0A1G8TDV1</accession>
<keyword evidence="3" id="KW-1185">Reference proteome</keyword>
<dbReference type="Pfam" id="PF01370">
    <property type="entry name" value="Epimerase"/>
    <property type="match status" value="1"/>
</dbReference>
<dbReference type="PANTHER" id="PTHR43245:SF13">
    <property type="entry name" value="UDP-D-APIOSE_UDP-D-XYLOSE SYNTHASE 2"/>
    <property type="match status" value="1"/>
</dbReference>
<gene>
    <name evidence="2" type="ORF">SAMN05216192_11685</name>
</gene>
<dbReference type="Gene3D" id="3.40.50.720">
    <property type="entry name" value="NAD(P)-binding Rossmann-like Domain"/>
    <property type="match status" value="1"/>
</dbReference>
<dbReference type="EMBL" id="FNDX01000016">
    <property type="protein sequence ID" value="SDJ39567.1"/>
    <property type="molecule type" value="Genomic_DNA"/>
</dbReference>
<protein>
    <submittedName>
        <fullName evidence="2">Nucleoside-diphosphate-sugar epimerase</fullName>
    </submittedName>
</protein>
<proteinExistence type="predicted"/>
<dbReference type="SUPFAM" id="SSF51735">
    <property type="entry name" value="NAD(P)-binding Rossmann-fold domains"/>
    <property type="match status" value="1"/>
</dbReference>
<dbReference type="PANTHER" id="PTHR43245">
    <property type="entry name" value="BIFUNCTIONAL POLYMYXIN RESISTANCE PROTEIN ARNA"/>
    <property type="match status" value="1"/>
</dbReference>
<evidence type="ECO:0000313" key="2">
    <source>
        <dbReference type="EMBL" id="SDJ39567.1"/>
    </source>
</evidence>
<reference evidence="3" key="1">
    <citation type="submission" date="2016-10" db="EMBL/GenBank/DDBJ databases">
        <authorList>
            <person name="Varghese N."/>
            <person name="Submissions S."/>
        </authorList>
    </citation>
    <scope>NUCLEOTIDE SEQUENCE [LARGE SCALE GENOMIC DNA]</scope>
    <source>
        <strain evidence="3">CGMCC 1.11012</strain>
    </source>
</reference>
<feature type="domain" description="NAD-dependent epimerase/dehydratase" evidence="1">
    <location>
        <begin position="4"/>
        <end position="206"/>
    </location>
</feature>
<dbReference type="OrthoDB" id="9809586at2"/>
<evidence type="ECO:0000259" key="1">
    <source>
        <dbReference type="Pfam" id="PF01370"/>
    </source>
</evidence>
<sequence>MRSILVLGGTRFFGKRLVQRLLEDEDTQVTILTRGQTEDHFGERVIRLTADRSDAQALAAAVRGRHYDVVYDNICYSPDDAAAAARIFADSAGRYILTSSLSVYDPNKQMLREADFDPAHYPVTLGPRENFSYQEGKRLAEAILLNQTAFPAAAVRFPIVLGTDDYTRRLHFHIEHIMNGKPVGIPNPEALISFIRSDEAADFLYWLGFSPLTGPVNACSDGAMTIQEIISLLEAVTGVQAITPGRTDERDMSPFGITESWHMDTAKARTAGFVFLPLAGWLPELAASLHASLRDRQ</sequence>
<dbReference type="Proteomes" id="UP000199050">
    <property type="component" value="Unassembled WGS sequence"/>
</dbReference>
<dbReference type="InterPro" id="IPR001509">
    <property type="entry name" value="Epimerase_deHydtase"/>
</dbReference>
<dbReference type="InterPro" id="IPR036291">
    <property type="entry name" value="NAD(P)-bd_dom_sf"/>
</dbReference>
<dbReference type="RefSeq" id="WP_090715356.1">
    <property type="nucleotide sequence ID" value="NZ_CBCSKY010000026.1"/>
</dbReference>
<dbReference type="InterPro" id="IPR050177">
    <property type="entry name" value="Lipid_A_modif_metabolic_enz"/>
</dbReference>
<dbReference type="STRING" id="1174501.SAMN05216192_11685"/>
<dbReference type="AlphaFoldDB" id="A0A1G8TDV1"/>